<name>A0A1G2CEK6_9BACT</name>
<dbReference type="EMBL" id="MHLA01000014">
    <property type="protein sequence ID" value="OGY99641.1"/>
    <property type="molecule type" value="Genomic_DNA"/>
</dbReference>
<organism evidence="1 2">
    <name type="scientific">Candidatus Liptonbacteria bacterium RIFCSPLOWO2_01_FULL_52_25</name>
    <dbReference type="NCBI Taxonomy" id="1798650"/>
    <lineage>
        <taxon>Bacteria</taxon>
        <taxon>Candidatus Liptoniibacteriota</taxon>
    </lineage>
</organism>
<proteinExistence type="predicted"/>
<comment type="caution">
    <text evidence="1">The sequence shown here is derived from an EMBL/GenBank/DDBJ whole genome shotgun (WGS) entry which is preliminary data.</text>
</comment>
<protein>
    <submittedName>
        <fullName evidence="1">Uncharacterized protein</fullName>
    </submittedName>
</protein>
<evidence type="ECO:0000313" key="1">
    <source>
        <dbReference type="EMBL" id="OGY99641.1"/>
    </source>
</evidence>
<evidence type="ECO:0000313" key="2">
    <source>
        <dbReference type="Proteomes" id="UP000178880"/>
    </source>
</evidence>
<gene>
    <name evidence="1" type="ORF">A2945_03275</name>
</gene>
<accession>A0A1G2CEK6</accession>
<reference evidence="1 2" key="1">
    <citation type="journal article" date="2016" name="Nat. Commun.">
        <title>Thousands of microbial genomes shed light on interconnected biogeochemical processes in an aquifer system.</title>
        <authorList>
            <person name="Anantharaman K."/>
            <person name="Brown C.T."/>
            <person name="Hug L.A."/>
            <person name="Sharon I."/>
            <person name="Castelle C.J."/>
            <person name="Probst A.J."/>
            <person name="Thomas B.C."/>
            <person name="Singh A."/>
            <person name="Wilkins M.J."/>
            <person name="Karaoz U."/>
            <person name="Brodie E.L."/>
            <person name="Williams K.H."/>
            <person name="Hubbard S.S."/>
            <person name="Banfield J.F."/>
        </authorList>
    </citation>
    <scope>NUCLEOTIDE SEQUENCE [LARGE SCALE GENOMIC DNA]</scope>
</reference>
<dbReference type="Proteomes" id="UP000178880">
    <property type="component" value="Unassembled WGS sequence"/>
</dbReference>
<dbReference type="STRING" id="1798650.A2945_03275"/>
<dbReference type="AlphaFoldDB" id="A0A1G2CEK6"/>
<sequence>MFFCFVEILFSRYNDTIHSMKFGEDYFKELKRRSKQSRVYKKYQLIGLEIAKALHDEKHKSLYMKMAKEGNAQKLLWLAKNIADRNNIQNKGAYFMTLSKELKVKLQKKF</sequence>